<evidence type="ECO:0000313" key="1">
    <source>
        <dbReference type="EMBL" id="TBU26307.1"/>
    </source>
</evidence>
<dbReference type="AlphaFoldDB" id="A0A4Q9MHG7"/>
<protein>
    <submittedName>
        <fullName evidence="1">Uncharacterized protein</fullName>
    </submittedName>
</protein>
<dbReference type="EMBL" id="ML143448">
    <property type="protein sequence ID" value="TBU26307.1"/>
    <property type="molecule type" value="Genomic_DNA"/>
</dbReference>
<dbReference type="Proteomes" id="UP000292957">
    <property type="component" value="Unassembled WGS sequence"/>
</dbReference>
<reference evidence="1" key="1">
    <citation type="submission" date="2019-01" db="EMBL/GenBank/DDBJ databases">
        <title>Draft genome sequences of three monokaryotic isolates of the white-rot basidiomycete fungus Dichomitus squalens.</title>
        <authorList>
            <consortium name="DOE Joint Genome Institute"/>
            <person name="Lopez S.C."/>
            <person name="Andreopoulos B."/>
            <person name="Pangilinan J."/>
            <person name="Lipzen A."/>
            <person name="Riley R."/>
            <person name="Ahrendt S."/>
            <person name="Ng V."/>
            <person name="Barry K."/>
            <person name="Daum C."/>
            <person name="Grigoriev I.V."/>
            <person name="Hilden K.S."/>
            <person name="Makela M.R."/>
            <person name="de Vries R.P."/>
        </authorList>
    </citation>
    <scope>NUCLEOTIDE SEQUENCE [LARGE SCALE GENOMIC DNA]</scope>
    <source>
        <strain evidence="1">OM18370.1</strain>
    </source>
</reference>
<accession>A0A4Q9MHG7</accession>
<proteinExistence type="predicted"/>
<name>A0A4Q9MHG7_9APHY</name>
<gene>
    <name evidence="1" type="ORF">BD311DRAFT_762972</name>
</gene>
<sequence length="137" mass="15270">MALLCPILSPPQQRFSDMTLPIAEFLANKIFYLLDDHKDDSKQISPRAFGKWIKDLPNLLGQPSNRGHTRNTSIASVQGFRLSSTHHSCRLSDRNSVVAGEGMWYLPQPLTGLIIGTCIRAQASESYHATACFRLRG</sequence>
<dbReference type="OrthoDB" id="3256358at2759"/>
<organism evidence="1">
    <name type="scientific">Dichomitus squalens</name>
    <dbReference type="NCBI Taxonomy" id="114155"/>
    <lineage>
        <taxon>Eukaryota</taxon>
        <taxon>Fungi</taxon>
        <taxon>Dikarya</taxon>
        <taxon>Basidiomycota</taxon>
        <taxon>Agaricomycotina</taxon>
        <taxon>Agaricomycetes</taxon>
        <taxon>Polyporales</taxon>
        <taxon>Polyporaceae</taxon>
        <taxon>Dichomitus</taxon>
    </lineage>
</organism>